<reference evidence="2" key="1">
    <citation type="journal article" date="2014" name="Nat. Commun.">
        <title>Multiple recent horizontal transfers of a large genomic region in cheese making fungi.</title>
        <authorList>
            <person name="Cheeseman K."/>
            <person name="Ropars J."/>
            <person name="Renault P."/>
            <person name="Dupont J."/>
            <person name="Gouzy J."/>
            <person name="Branca A."/>
            <person name="Abraham A.L."/>
            <person name="Ceppi M."/>
            <person name="Conseiller E."/>
            <person name="Debuchy R."/>
            <person name="Malagnac F."/>
            <person name="Goarin A."/>
            <person name="Silar P."/>
            <person name="Lacoste S."/>
            <person name="Sallet E."/>
            <person name="Bensimon A."/>
            <person name="Giraud T."/>
            <person name="Brygoo Y."/>
        </authorList>
    </citation>
    <scope>NUCLEOTIDE SEQUENCE [LARGE SCALE GENOMIC DNA]</scope>
    <source>
        <strain evidence="2">FM164</strain>
    </source>
</reference>
<keyword evidence="3" id="KW-1185">Reference proteome</keyword>
<dbReference type="EMBL" id="HG792019">
    <property type="protein sequence ID" value="CDM36377.1"/>
    <property type="molecule type" value="Genomic_DNA"/>
</dbReference>
<name>W6R3J9_PENRF</name>
<dbReference type="OrthoDB" id="1523883at2759"/>
<feature type="transmembrane region" description="Helical" evidence="1">
    <location>
        <begin position="141"/>
        <end position="159"/>
    </location>
</feature>
<sequence length="161" mass="17675">MLLKECLKLAGHCQRNGDEELTTNTGFLQPSLQPTSDKVLPKWFSHVFNRAVWTVLALNLGTITSAAGTLFLNRYYPQKPLQTTAFYWVGLAGAVGHLVFVPFVAGPVKRIVDNVAVREDLGESGVGASADMRRWVGIHRIRMVVADLPAWIAFLGAVLTL</sequence>
<organism evidence="2 3">
    <name type="scientific">Penicillium roqueforti (strain FM164)</name>
    <dbReference type="NCBI Taxonomy" id="1365484"/>
    <lineage>
        <taxon>Eukaryota</taxon>
        <taxon>Fungi</taxon>
        <taxon>Dikarya</taxon>
        <taxon>Ascomycota</taxon>
        <taxon>Pezizomycotina</taxon>
        <taxon>Eurotiomycetes</taxon>
        <taxon>Eurotiomycetidae</taxon>
        <taxon>Eurotiales</taxon>
        <taxon>Aspergillaceae</taxon>
        <taxon>Penicillium</taxon>
    </lineage>
</organism>
<feature type="transmembrane region" description="Helical" evidence="1">
    <location>
        <begin position="51"/>
        <end position="73"/>
    </location>
</feature>
<proteinExistence type="predicted"/>
<dbReference type="OMA" id="RTTFYWA"/>
<gene>
    <name evidence="2" type="ORF">PROQFM164_S05g000210</name>
</gene>
<feature type="transmembrane region" description="Helical" evidence="1">
    <location>
        <begin position="85"/>
        <end position="105"/>
    </location>
</feature>
<evidence type="ECO:0000313" key="2">
    <source>
        <dbReference type="EMBL" id="CDM36377.1"/>
    </source>
</evidence>
<keyword evidence="1" id="KW-1133">Transmembrane helix</keyword>
<evidence type="ECO:0000256" key="1">
    <source>
        <dbReference type="SAM" id="Phobius"/>
    </source>
</evidence>
<evidence type="ECO:0000313" key="3">
    <source>
        <dbReference type="Proteomes" id="UP000030686"/>
    </source>
</evidence>
<dbReference type="STRING" id="1365484.W6R3J9"/>
<protein>
    <submittedName>
        <fullName evidence="2">Uncharacterized protein</fullName>
    </submittedName>
</protein>
<accession>W6R3J9</accession>
<dbReference type="AlphaFoldDB" id="W6R3J9"/>
<keyword evidence="1" id="KW-0472">Membrane</keyword>
<keyword evidence="1" id="KW-0812">Transmembrane</keyword>
<dbReference type="Proteomes" id="UP000030686">
    <property type="component" value="Unassembled WGS sequence"/>
</dbReference>